<evidence type="ECO:0000313" key="2">
    <source>
        <dbReference type="Proteomes" id="UP000381260"/>
    </source>
</evidence>
<reference evidence="1 2" key="1">
    <citation type="submission" date="2019-11" db="EMBL/GenBank/DDBJ databases">
        <title>The Phosphoenolpyruvate Phosphotransferase System Regulates Serratia proteamaculans 336X Biofilm Formation and Wheat Roots colonization.</title>
        <authorList>
            <person name="Liu F."/>
        </authorList>
    </citation>
    <scope>NUCLEOTIDE SEQUENCE [LARGE SCALE GENOMIC DNA]</scope>
    <source>
        <strain evidence="1 2">336X</strain>
    </source>
</reference>
<dbReference type="EMBL" id="CP045913">
    <property type="protein sequence ID" value="QGH60198.1"/>
    <property type="molecule type" value="Genomic_DNA"/>
</dbReference>
<organism evidence="1 2">
    <name type="scientific">Serratia proteamaculans</name>
    <dbReference type="NCBI Taxonomy" id="28151"/>
    <lineage>
        <taxon>Bacteria</taxon>
        <taxon>Pseudomonadati</taxon>
        <taxon>Pseudomonadota</taxon>
        <taxon>Gammaproteobacteria</taxon>
        <taxon>Enterobacterales</taxon>
        <taxon>Yersiniaceae</taxon>
        <taxon>Serratia</taxon>
    </lineage>
</organism>
<dbReference type="AlphaFoldDB" id="A0A5Q2V746"/>
<proteinExistence type="predicted"/>
<gene>
    <name evidence="1" type="ORF">GHV41_04790</name>
</gene>
<name>A0A5Q2V746_SERPR</name>
<accession>A0A5Q2V746</accession>
<dbReference type="RefSeq" id="WP_153857767.1">
    <property type="nucleotide sequence ID" value="NZ_CP045913.1"/>
</dbReference>
<dbReference type="Proteomes" id="UP000381260">
    <property type="component" value="Chromosome"/>
</dbReference>
<evidence type="ECO:0000313" key="1">
    <source>
        <dbReference type="EMBL" id="QGH60198.1"/>
    </source>
</evidence>
<protein>
    <submittedName>
        <fullName evidence="1">Uncharacterized protein</fullName>
    </submittedName>
</protein>
<sequence>MMSANQQKAADYMAALNAMGKISSLAEAALFLTANATERAVQIELIGVISDIANTIAKEANQ</sequence>